<dbReference type="AlphaFoldDB" id="A0A6G1JMP9"/>
<gene>
    <name evidence="1" type="ORF">K458DRAFT_398179</name>
</gene>
<keyword evidence="2" id="KW-1185">Reference proteome</keyword>
<accession>A0A6G1JMP9</accession>
<name>A0A6G1JMP9_9PLEO</name>
<reference evidence="1" key="1">
    <citation type="journal article" date="2020" name="Stud. Mycol.">
        <title>101 Dothideomycetes genomes: a test case for predicting lifestyles and emergence of pathogens.</title>
        <authorList>
            <person name="Haridas S."/>
            <person name="Albert R."/>
            <person name="Binder M."/>
            <person name="Bloem J."/>
            <person name="Labutti K."/>
            <person name="Salamov A."/>
            <person name="Andreopoulos B."/>
            <person name="Baker S."/>
            <person name="Barry K."/>
            <person name="Bills G."/>
            <person name="Bluhm B."/>
            <person name="Cannon C."/>
            <person name="Castanera R."/>
            <person name="Culley D."/>
            <person name="Daum C."/>
            <person name="Ezra D."/>
            <person name="Gonzalez J."/>
            <person name="Henrissat B."/>
            <person name="Kuo A."/>
            <person name="Liang C."/>
            <person name="Lipzen A."/>
            <person name="Lutzoni F."/>
            <person name="Magnuson J."/>
            <person name="Mondo S."/>
            <person name="Nolan M."/>
            <person name="Ohm R."/>
            <person name="Pangilinan J."/>
            <person name="Park H.-J."/>
            <person name="Ramirez L."/>
            <person name="Alfaro M."/>
            <person name="Sun H."/>
            <person name="Tritt A."/>
            <person name="Yoshinaga Y."/>
            <person name="Zwiers L.-H."/>
            <person name="Turgeon B."/>
            <person name="Goodwin S."/>
            <person name="Spatafora J."/>
            <person name="Crous P."/>
            <person name="Grigoriev I."/>
        </authorList>
    </citation>
    <scope>NUCLEOTIDE SEQUENCE</scope>
    <source>
        <strain evidence="1">CBS 122367</strain>
    </source>
</reference>
<dbReference type="EMBL" id="MU005569">
    <property type="protein sequence ID" value="KAF2691766.1"/>
    <property type="molecule type" value="Genomic_DNA"/>
</dbReference>
<dbReference type="Proteomes" id="UP000799291">
    <property type="component" value="Unassembled WGS sequence"/>
</dbReference>
<organism evidence="1 2">
    <name type="scientific">Lentithecium fluviatile CBS 122367</name>
    <dbReference type="NCBI Taxonomy" id="1168545"/>
    <lineage>
        <taxon>Eukaryota</taxon>
        <taxon>Fungi</taxon>
        <taxon>Dikarya</taxon>
        <taxon>Ascomycota</taxon>
        <taxon>Pezizomycotina</taxon>
        <taxon>Dothideomycetes</taxon>
        <taxon>Pleosporomycetidae</taxon>
        <taxon>Pleosporales</taxon>
        <taxon>Massarineae</taxon>
        <taxon>Lentitheciaceae</taxon>
        <taxon>Lentithecium</taxon>
    </lineage>
</organism>
<proteinExistence type="predicted"/>
<evidence type="ECO:0000313" key="1">
    <source>
        <dbReference type="EMBL" id="KAF2691766.1"/>
    </source>
</evidence>
<dbReference type="OrthoDB" id="4158189at2759"/>
<evidence type="ECO:0000313" key="2">
    <source>
        <dbReference type="Proteomes" id="UP000799291"/>
    </source>
</evidence>
<sequence length="147" mass="15794">MCNGSSSRVSQGGSIAVLRSTSPAHQSDAREDMRLLFSNSTQALLGRAGTQVEFQGWETSGYTISRDRCWVVIHRDGDLSTLTTPPLSESIPFFSFSLENNSVSVMQLPQTLDLGVGDSGIIGRRVSVMTSSRAGPRTVAEGVIGWN</sequence>
<protein>
    <submittedName>
        <fullName evidence="1">Uncharacterized protein</fullName>
    </submittedName>
</protein>